<reference evidence="10" key="1">
    <citation type="journal article" date="2017" name="Proc. Natl. Acad. Sci. U.S.A.">
        <title>Simulation of Deepwater Horizon oil plume reveals substrate specialization within a complex community of hydrocarbon-degraders.</title>
        <authorList>
            <person name="Hu P."/>
            <person name="Dubinsky E.A."/>
            <person name="Probst A.J."/>
            <person name="Wang J."/>
            <person name="Sieber C.M.K."/>
            <person name="Tom L.M."/>
            <person name="Gardinali P."/>
            <person name="Banfield J.F."/>
            <person name="Atlas R.M."/>
            <person name="Andersen G.L."/>
        </authorList>
    </citation>
    <scope>NUCLEOTIDE SEQUENCE [LARGE SCALE GENOMIC DNA]</scope>
</reference>
<dbReference type="InterPro" id="IPR034204">
    <property type="entry name" value="PfSUB1-like_cat_dom"/>
</dbReference>
<comment type="similarity">
    <text evidence="1 5 6">Belongs to the peptidase S8 family.</text>
</comment>
<dbReference type="PRINTS" id="PR00723">
    <property type="entry name" value="SUBTILISIN"/>
</dbReference>
<dbReference type="InterPro" id="IPR000209">
    <property type="entry name" value="Peptidase_S8/S53_dom"/>
</dbReference>
<evidence type="ECO:0000256" key="7">
    <source>
        <dbReference type="SAM" id="SignalP"/>
    </source>
</evidence>
<evidence type="ECO:0000313" key="10">
    <source>
        <dbReference type="Proteomes" id="UP000196531"/>
    </source>
</evidence>
<accession>A0A1Y5F800</accession>
<dbReference type="InterPro" id="IPR023827">
    <property type="entry name" value="Peptidase_S8_Asp-AS"/>
</dbReference>
<dbReference type="PROSITE" id="PS51892">
    <property type="entry name" value="SUBTILASE"/>
    <property type="match status" value="1"/>
</dbReference>
<feature type="signal peptide" evidence="7">
    <location>
        <begin position="1"/>
        <end position="18"/>
    </location>
</feature>
<dbReference type="GO" id="GO:0006508">
    <property type="term" value="P:proteolysis"/>
    <property type="evidence" value="ECO:0007669"/>
    <property type="project" value="UniProtKB-KW"/>
</dbReference>
<name>A0A1Y5F800_9BACT</name>
<dbReference type="PANTHER" id="PTHR43806">
    <property type="entry name" value="PEPTIDASE S8"/>
    <property type="match status" value="1"/>
</dbReference>
<evidence type="ECO:0000256" key="4">
    <source>
        <dbReference type="ARBA" id="ARBA00022825"/>
    </source>
</evidence>
<dbReference type="SUPFAM" id="SSF52743">
    <property type="entry name" value="Subtilisin-like"/>
    <property type="match status" value="1"/>
</dbReference>
<evidence type="ECO:0000259" key="8">
    <source>
        <dbReference type="Pfam" id="PF00082"/>
    </source>
</evidence>
<dbReference type="PROSITE" id="PS00138">
    <property type="entry name" value="SUBTILASE_SER"/>
    <property type="match status" value="1"/>
</dbReference>
<proteinExistence type="inferred from homology"/>
<evidence type="ECO:0000256" key="1">
    <source>
        <dbReference type="ARBA" id="ARBA00011073"/>
    </source>
</evidence>
<evidence type="ECO:0000256" key="3">
    <source>
        <dbReference type="ARBA" id="ARBA00022801"/>
    </source>
</evidence>
<dbReference type="GO" id="GO:0004252">
    <property type="term" value="F:serine-type endopeptidase activity"/>
    <property type="evidence" value="ECO:0007669"/>
    <property type="project" value="UniProtKB-UniRule"/>
</dbReference>
<dbReference type="InterPro" id="IPR022398">
    <property type="entry name" value="Peptidase_S8_His-AS"/>
</dbReference>
<dbReference type="Gene3D" id="3.30.70.80">
    <property type="entry name" value="Peptidase S8 propeptide/proteinase inhibitor I9"/>
    <property type="match status" value="1"/>
</dbReference>
<dbReference type="SUPFAM" id="SSF54897">
    <property type="entry name" value="Protease propeptides/inhibitors"/>
    <property type="match status" value="1"/>
</dbReference>
<keyword evidence="7" id="KW-0732">Signal</keyword>
<dbReference type="InterPro" id="IPR050131">
    <property type="entry name" value="Peptidase_S8_subtilisin-like"/>
</dbReference>
<dbReference type="EMBL" id="MAAO01000006">
    <property type="protein sequence ID" value="OUR97067.1"/>
    <property type="molecule type" value="Genomic_DNA"/>
</dbReference>
<dbReference type="Pfam" id="PF00082">
    <property type="entry name" value="Peptidase_S8"/>
    <property type="match status" value="1"/>
</dbReference>
<dbReference type="Proteomes" id="UP000196531">
    <property type="component" value="Unassembled WGS sequence"/>
</dbReference>
<dbReference type="PANTHER" id="PTHR43806:SF11">
    <property type="entry name" value="CEREVISIN-RELATED"/>
    <property type="match status" value="1"/>
</dbReference>
<sequence length="424" mass="45354">MKKVLLSCALAFSFNSIATDFNGYIVKFKNGSNAINQKSLKTFGDFKALNFSFGNFAALSGANLSNKNMKTLANHPEVEYVEPNWVIKVEAKVETATITDPNFSQQWGLQNTGKNSGGWFSPGKKGEDVNATRAWTVTKGNKDIIVAVIDTGIDYRHPDLKENLWVNEAELNGTAGIDDDGNGYVDDTYGYDFANSDGDPLDGHGHGTHCSGVIGAAHNYKGVRGVMANVKLMGIKFLTDSGSGETIGAIKAIEYAVKNGAHITSNSWGGGEKSEALKEAIQAAYDAGTMFVAAAGNSRGNNDTKPTYPAAYKVDGIITVGAMDGKGNKASFSNYGKKSVHVFAPGTNILSTVKNGKYQKMSGTSMATPFVSGVLGLLLSHEEGISIDEAKERLMDSTVLNRSLGNYTVTGRVDAYRMLKDQRN</sequence>
<dbReference type="InterPro" id="IPR015500">
    <property type="entry name" value="Peptidase_S8_subtilisin-rel"/>
</dbReference>
<keyword evidence="4 5" id="KW-0720">Serine protease</keyword>
<evidence type="ECO:0000313" key="9">
    <source>
        <dbReference type="EMBL" id="OUR97067.1"/>
    </source>
</evidence>
<comment type="caution">
    <text evidence="9">The sequence shown here is derived from an EMBL/GenBank/DDBJ whole genome shotgun (WGS) entry which is preliminary data.</text>
</comment>
<dbReference type="CDD" id="cd07473">
    <property type="entry name" value="Peptidases_S8_Subtilisin_like"/>
    <property type="match status" value="1"/>
</dbReference>
<dbReference type="InterPro" id="IPR036852">
    <property type="entry name" value="Peptidase_S8/S53_dom_sf"/>
</dbReference>
<feature type="active site" description="Charge relay system" evidence="5">
    <location>
        <position position="365"/>
    </location>
</feature>
<organism evidence="9 10">
    <name type="scientific">Halobacteriovorax marinus</name>
    <dbReference type="NCBI Taxonomy" id="97084"/>
    <lineage>
        <taxon>Bacteria</taxon>
        <taxon>Pseudomonadati</taxon>
        <taxon>Bdellovibrionota</taxon>
        <taxon>Bacteriovoracia</taxon>
        <taxon>Bacteriovoracales</taxon>
        <taxon>Halobacteriovoraceae</taxon>
        <taxon>Halobacteriovorax</taxon>
    </lineage>
</organism>
<feature type="domain" description="Peptidase S8/S53" evidence="8">
    <location>
        <begin position="142"/>
        <end position="398"/>
    </location>
</feature>
<feature type="active site" description="Charge relay system" evidence="5">
    <location>
        <position position="150"/>
    </location>
</feature>
<keyword evidence="3 5" id="KW-0378">Hydrolase</keyword>
<dbReference type="PROSITE" id="PS00137">
    <property type="entry name" value="SUBTILASE_HIS"/>
    <property type="match status" value="1"/>
</dbReference>
<evidence type="ECO:0000256" key="6">
    <source>
        <dbReference type="RuleBase" id="RU003355"/>
    </source>
</evidence>
<dbReference type="InterPro" id="IPR023828">
    <property type="entry name" value="Peptidase_S8_Ser-AS"/>
</dbReference>
<dbReference type="AlphaFoldDB" id="A0A1Y5F800"/>
<keyword evidence="2 5" id="KW-0645">Protease</keyword>
<dbReference type="PROSITE" id="PS00136">
    <property type="entry name" value="SUBTILASE_ASP"/>
    <property type="match status" value="1"/>
</dbReference>
<dbReference type="InterPro" id="IPR037045">
    <property type="entry name" value="S8pro/Inhibitor_I9_sf"/>
</dbReference>
<gene>
    <name evidence="9" type="ORF">A9Q84_12100</name>
</gene>
<protein>
    <recommendedName>
        <fullName evidence="8">Peptidase S8/S53 domain-containing protein</fullName>
    </recommendedName>
</protein>
<dbReference type="Gene3D" id="3.40.50.200">
    <property type="entry name" value="Peptidase S8/S53 domain"/>
    <property type="match status" value="1"/>
</dbReference>
<feature type="active site" description="Charge relay system" evidence="5">
    <location>
        <position position="206"/>
    </location>
</feature>
<evidence type="ECO:0000256" key="2">
    <source>
        <dbReference type="ARBA" id="ARBA00022670"/>
    </source>
</evidence>
<feature type="chain" id="PRO_5012350777" description="Peptidase S8/S53 domain-containing protein" evidence="7">
    <location>
        <begin position="19"/>
        <end position="424"/>
    </location>
</feature>
<evidence type="ECO:0000256" key="5">
    <source>
        <dbReference type="PROSITE-ProRule" id="PRU01240"/>
    </source>
</evidence>